<organism evidence="1">
    <name type="scientific">Lepeophtheirus salmonis</name>
    <name type="common">Salmon louse</name>
    <name type="synonym">Caligus salmonis</name>
    <dbReference type="NCBI Taxonomy" id="72036"/>
    <lineage>
        <taxon>Eukaryota</taxon>
        <taxon>Metazoa</taxon>
        <taxon>Ecdysozoa</taxon>
        <taxon>Arthropoda</taxon>
        <taxon>Crustacea</taxon>
        <taxon>Multicrustacea</taxon>
        <taxon>Hexanauplia</taxon>
        <taxon>Copepoda</taxon>
        <taxon>Siphonostomatoida</taxon>
        <taxon>Caligidae</taxon>
        <taxon>Lepeophtheirus</taxon>
    </lineage>
</organism>
<dbReference type="EMBL" id="HACA01014843">
    <property type="protein sequence ID" value="CDW32204.1"/>
    <property type="molecule type" value="Transcribed_RNA"/>
</dbReference>
<name>A0A0K2U1P6_LEPSM</name>
<sequence>MAIRDTPPDSITFHSPTNQHIDLKEFIDIMRRGGCRLLPIFSTSPVFMLTPSSLTSQLLLKRMKVYLASQILELHLLAHSLTKCRTV</sequence>
<proteinExistence type="predicted"/>
<protein>
    <submittedName>
        <fullName evidence="1">Uncharacterized protein</fullName>
    </submittedName>
</protein>
<reference evidence="1" key="1">
    <citation type="submission" date="2014-05" db="EMBL/GenBank/DDBJ databases">
        <authorList>
            <person name="Chronopoulou M."/>
        </authorList>
    </citation>
    <scope>NUCLEOTIDE SEQUENCE</scope>
    <source>
        <tissue evidence="1">Whole organism</tissue>
    </source>
</reference>
<accession>A0A0K2U1P6</accession>
<evidence type="ECO:0000313" key="1">
    <source>
        <dbReference type="EMBL" id="CDW32204.1"/>
    </source>
</evidence>
<dbReference type="AlphaFoldDB" id="A0A0K2U1P6"/>